<accession>A0A6G9CPS6</accession>
<dbReference type="EMBL" id="CP050124">
    <property type="protein sequence ID" value="QIP39007.1"/>
    <property type="molecule type" value="Genomic_DNA"/>
</dbReference>
<name>A0A6G9CPS6_RHOER</name>
<evidence type="ECO:0000313" key="1">
    <source>
        <dbReference type="EMBL" id="QIP39007.1"/>
    </source>
</evidence>
<dbReference type="Proteomes" id="UP000502345">
    <property type="component" value="Chromosome"/>
</dbReference>
<sequence length="182" mass="19934">MRLLAGTPPLERYRSSKLIGFRDFDITIELDGYREGDAGVLVAHGDPQGGYLLYVEDGNLHLGYNAFGSYSVVDAGPLPVGTKRIDVSVAVLPRLRWDLHVSVDGIHAGQLLGQVQLVGMAPWTGISVGVDARGPVSWEVRRRHGPFRYSGALRAVTYTPGPVKVLRRHIESIEREAEYAAD</sequence>
<organism evidence="1 2">
    <name type="scientific">Rhodococcus erythropolis</name>
    <name type="common">Arthrobacter picolinophilus</name>
    <dbReference type="NCBI Taxonomy" id="1833"/>
    <lineage>
        <taxon>Bacteria</taxon>
        <taxon>Bacillati</taxon>
        <taxon>Actinomycetota</taxon>
        <taxon>Actinomycetes</taxon>
        <taxon>Mycobacteriales</taxon>
        <taxon>Nocardiaceae</taxon>
        <taxon>Rhodococcus</taxon>
        <taxon>Rhodococcus erythropolis group</taxon>
    </lineage>
</organism>
<protein>
    <recommendedName>
        <fullName evidence="3">Arylsulfatase</fullName>
    </recommendedName>
</protein>
<reference evidence="1 2" key="1">
    <citation type="submission" date="2020-03" db="EMBL/GenBank/DDBJ databases">
        <title>Screen low temperature-resistant strains for efficient degradation of petroleum hydrocarbons under the low temperature.</title>
        <authorList>
            <person name="Wang Y."/>
            <person name="Chen J."/>
        </authorList>
    </citation>
    <scope>NUCLEOTIDE SEQUENCE [LARGE SCALE GENOMIC DNA]</scope>
    <source>
        <strain evidence="1 2">KB1</strain>
    </source>
</reference>
<dbReference type="AlphaFoldDB" id="A0A6G9CPS6"/>
<gene>
    <name evidence="1" type="ORF">G9444_1763</name>
</gene>
<proteinExistence type="predicted"/>
<evidence type="ECO:0000313" key="2">
    <source>
        <dbReference type="Proteomes" id="UP000502345"/>
    </source>
</evidence>
<evidence type="ECO:0008006" key="3">
    <source>
        <dbReference type="Google" id="ProtNLM"/>
    </source>
</evidence>